<name>A0A5B8RAW6_9ZZZZ</name>
<gene>
    <name evidence="2" type="ORF">KBTEX_02249</name>
</gene>
<dbReference type="EMBL" id="MN079117">
    <property type="protein sequence ID" value="QEA05920.1"/>
    <property type="molecule type" value="Genomic_DNA"/>
</dbReference>
<reference evidence="2" key="1">
    <citation type="submission" date="2019-06" db="EMBL/GenBank/DDBJ databases">
        <authorList>
            <person name="Murdoch R.W."/>
            <person name="Fathepure B."/>
        </authorList>
    </citation>
    <scope>NUCLEOTIDE SEQUENCE</scope>
</reference>
<sequence>MTEEDTTQPDRGGAEPLVPEGDTGKVRVIYILYLVALVLGVTGLIGVVMAYIYRDGAPEWLRSHYTWQIRTFWIGLGLSFIGMITSLILIGWLVLLFTVIWLIVRCVKGMQWLERREAVPAPTDWWFG</sequence>
<proteinExistence type="predicted"/>
<evidence type="ECO:0000313" key="2">
    <source>
        <dbReference type="EMBL" id="QEA05920.1"/>
    </source>
</evidence>
<keyword evidence="1" id="KW-1133">Transmembrane helix</keyword>
<evidence type="ECO:0000256" key="1">
    <source>
        <dbReference type="SAM" id="Phobius"/>
    </source>
</evidence>
<evidence type="ECO:0008006" key="3">
    <source>
        <dbReference type="Google" id="ProtNLM"/>
    </source>
</evidence>
<organism evidence="2">
    <name type="scientific">uncultured organism</name>
    <dbReference type="NCBI Taxonomy" id="155900"/>
    <lineage>
        <taxon>unclassified sequences</taxon>
        <taxon>environmental samples</taxon>
    </lineage>
</organism>
<protein>
    <recommendedName>
        <fullName evidence="3">Transmembrane protein</fullName>
    </recommendedName>
</protein>
<feature type="transmembrane region" description="Helical" evidence="1">
    <location>
        <begin position="73"/>
        <end position="104"/>
    </location>
</feature>
<accession>A0A5B8RAW6</accession>
<dbReference type="AlphaFoldDB" id="A0A5B8RAW6"/>
<keyword evidence="1" id="KW-0472">Membrane</keyword>
<feature type="transmembrane region" description="Helical" evidence="1">
    <location>
        <begin position="30"/>
        <end position="53"/>
    </location>
</feature>
<keyword evidence="1" id="KW-0812">Transmembrane</keyword>